<dbReference type="InterPro" id="IPR001647">
    <property type="entry name" value="HTH_TetR"/>
</dbReference>
<feature type="domain" description="HTH tetR-type" evidence="3">
    <location>
        <begin position="33"/>
        <end position="93"/>
    </location>
</feature>
<keyword evidence="5" id="KW-1185">Reference proteome</keyword>
<dbReference type="GO" id="GO:0003700">
    <property type="term" value="F:DNA-binding transcription factor activity"/>
    <property type="evidence" value="ECO:0007669"/>
    <property type="project" value="TreeGrafter"/>
</dbReference>
<evidence type="ECO:0000313" key="4">
    <source>
        <dbReference type="EMBL" id="SHN39271.1"/>
    </source>
</evidence>
<dbReference type="Gene3D" id="1.10.357.10">
    <property type="entry name" value="Tetracycline Repressor, domain 2"/>
    <property type="match status" value="1"/>
</dbReference>
<dbReference type="InterPro" id="IPR050109">
    <property type="entry name" value="HTH-type_TetR-like_transc_reg"/>
</dbReference>
<accession>A0A1M7R2V7</accession>
<evidence type="ECO:0000259" key="3">
    <source>
        <dbReference type="PROSITE" id="PS50977"/>
    </source>
</evidence>
<feature type="DNA-binding region" description="H-T-H motif" evidence="2">
    <location>
        <begin position="56"/>
        <end position="75"/>
    </location>
</feature>
<name>A0A1M7R2V7_9ACTN</name>
<dbReference type="PANTHER" id="PTHR30055:SF209">
    <property type="entry name" value="POSSIBLE TRANSCRIPTIONAL REGULATORY PROTEIN (PROBABLY TETR-FAMILY)"/>
    <property type="match status" value="1"/>
</dbReference>
<dbReference type="EMBL" id="FRCS01000006">
    <property type="protein sequence ID" value="SHN39271.1"/>
    <property type="molecule type" value="Genomic_DNA"/>
</dbReference>
<gene>
    <name evidence="4" type="ORF">SAMN05443668_106237</name>
</gene>
<dbReference type="Proteomes" id="UP000184440">
    <property type="component" value="Unassembled WGS sequence"/>
</dbReference>
<dbReference type="PANTHER" id="PTHR30055">
    <property type="entry name" value="HTH-TYPE TRANSCRIPTIONAL REGULATOR RUTR"/>
    <property type="match status" value="1"/>
</dbReference>
<dbReference type="PROSITE" id="PS50977">
    <property type="entry name" value="HTH_TETR_2"/>
    <property type="match status" value="1"/>
</dbReference>
<dbReference type="InterPro" id="IPR009057">
    <property type="entry name" value="Homeodomain-like_sf"/>
</dbReference>
<dbReference type="PRINTS" id="PR00455">
    <property type="entry name" value="HTHTETR"/>
</dbReference>
<sequence>MREVNRNLFRYARSVGSQLPLVGAVPAERADAARNREKILKAAAQLMAEHGPEGLAMDDVAALAGVGVGTIYRRFGDRAGLAQALLDRAEQRFQAGFLHGPPPLGPGAPADQRLRAFLHAYVDRLTDEAPLLLIAETNTPMARFTNGAYALHHAHLMGLIAELRPDADAVYLADALLAPLAAAVFLHQRAGHRMHPERIKAGIDGLLIGQLDRLS</sequence>
<keyword evidence="1 2" id="KW-0238">DNA-binding</keyword>
<evidence type="ECO:0000256" key="2">
    <source>
        <dbReference type="PROSITE-ProRule" id="PRU00335"/>
    </source>
</evidence>
<organism evidence="4 5">
    <name type="scientific">Cryptosporangium aurantiacum</name>
    <dbReference type="NCBI Taxonomy" id="134849"/>
    <lineage>
        <taxon>Bacteria</taxon>
        <taxon>Bacillati</taxon>
        <taxon>Actinomycetota</taxon>
        <taxon>Actinomycetes</taxon>
        <taxon>Cryptosporangiales</taxon>
        <taxon>Cryptosporangiaceae</taxon>
        <taxon>Cryptosporangium</taxon>
    </lineage>
</organism>
<dbReference type="SUPFAM" id="SSF46689">
    <property type="entry name" value="Homeodomain-like"/>
    <property type="match status" value="1"/>
</dbReference>
<proteinExistence type="predicted"/>
<dbReference type="SUPFAM" id="SSF48498">
    <property type="entry name" value="Tetracyclin repressor-like, C-terminal domain"/>
    <property type="match status" value="1"/>
</dbReference>
<dbReference type="InterPro" id="IPR036271">
    <property type="entry name" value="Tet_transcr_reg_TetR-rel_C_sf"/>
</dbReference>
<protein>
    <submittedName>
        <fullName evidence="4">Transcriptional regulator, TetR family</fullName>
    </submittedName>
</protein>
<dbReference type="AlphaFoldDB" id="A0A1M7R2V7"/>
<evidence type="ECO:0000313" key="5">
    <source>
        <dbReference type="Proteomes" id="UP000184440"/>
    </source>
</evidence>
<dbReference type="OrthoDB" id="4542210at2"/>
<dbReference type="RefSeq" id="WP_073259590.1">
    <property type="nucleotide sequence ID" value="NZ_FRCS01000006.1"/>
</dbReference>
<evidence type="ECO:0000256" key="1">
    <source>
        <dbReference type="ARBA" id="ARBA00023125"/>
    </source>
</evidence>
<dbReference type="GO" id="GO:0000976">
    <property type="term" value="F:transcription cis-regulatory region binding"/>
    <property type="evidence" value="ECO:0007669"/>
    <property type="project" value="TreeGrafter"/>
</dbReference>
<dbReference type="Pfam" id="PF00440">
    <property type="entry name" value="TetR_N"/>
    <property type="match status" value="1"/>
</dbReference>
<reference evidence="4 5" key="1">
    <citation type="submission" date="2016-11" db="EMBL/GenBank/DDBJ databases">
        <authorList>
            <person name="Jaros S."/>
            <person name="Januszkiewicz K."/>
            <person name="Wedrychowicz H."/>
        </authorList>
    </citation>
    <scope>NUCLEOTIDE SEQUENCE [LARGE SCALE GENOMIC DNA]</scope>
    <source>
        <strain evidence="4 5">DSM 46144</strain>
    </source>
</reference>
<dbReference type="STRING" id="134849.SAMN05443668_106237"/>